<keyword evidence="7" id="KW-1185">Reference proteome</keyword>
<feature type="coiled-coil region" evidence="5">
    <location>
        <begin position="118"/>
        <end position="145"/>
    </location>
</feature>
<evidence type="ECO:0000256" key="2">
    <source>
        <dbReference type="ARBA" id="ARBA00010186"/>
    </source>
</evidence>
<evidence type="ECO:0000313" key="6">
    <source>
        <dbReference type="EMBL" id="KAG1314374.1"/>
    </source>
</evidence>
<dbReference type="PANTHER" id="PTHR11225:SF4">
    <property type="entry name" value="NUCLEAR PORE COMPLEX PROTEIN NUP93"/>
    <property type="match status" value="1"/>
</dbReference>
<keyword evidence="3 4" id="KW-0539">Nucleus</keyword>
<keyword evidence="4" id="KW-0472">Membrane</keyword>
<dbReference type="EMBL" id="JAANQT010000116">
    <property type="protein sequence ID" value="KAG1314374.1"/>
    <property type="molecule type" value="Genomic_DNA"/>
</dbReference>
<gene>
    <name evidence="6" type="ORF">G6F64_001509</name>
</gene>
<evidence type="ECO:0000256" key="1">
    <source>
        <dbReference type="ARBA" id="ARBA00004259"/>
    </source>
</evidence>
<dbReference type="OrthoDB" id="1918363at2759"/>
<comment type="subcellular location">
    <subcellularLocation>
        <location evidence="1">Nucleus envelope</location>
    </subcellularLocation>
    <subcellularLocation>
        <location evidence="4">Nucleus</location>
        <location evidence="4">Nuclear pore complex</location>
    </subcellularLocation>
</comment>
<dbReference type="GO" id="GO:0006606">
    <property type="term" value="P:protein import into nucleus"/>
    <property type="evidence" value="ECO:0007669"/>
    <property type="project" value="TreeGrafter"/>
</dbReference>
<dbReference type="GO" id="GO:0017056">
    <property type="term" value="F:structural constituent of nuclear pore"/>
    <property type="evidence" value="ECO:0007669"/>
    <property type="project" value="InterPro"/>
</dbReference>
<comment type="similarity">
    <text evidence="2 4">Belongs to the nucleoporin interacting component (NIC) family.</text>
</comment>
<organism evidence="6 7">
    <name type="scientific">Rhizopus oryzae</name>
    <name type="common">Mucormycosis agent</name>
    <name type="synonym">Rhizopus arrhizus var. delemar</name>
    <dbReference type="NCBI Taxonomy" id="64495"/>
    <lineage>
        <taxon>Eukaryota</taxon>
        <taxon>Fungi</taxon>
        <taxon>Fungi incertae sedis</taxon>
        <taxon>Mucoromycota</taxon>
        <taxon>Mucoromycotina</taxon>
        <taxon>Mucoromycetes</taxon>
        <taxon>Mucorales</taxon>
        <taxon>Mucorineae</taxon>
        <taxon>Rhizopodaceae</taxon>
        <taxon>Rhizopus</taxon>
    </lineage>
</organism>
<evidence type="ECO:0000256" key="5">
    <source>
        <dbReference type="SAM" id="Coils"/>
    </source>
</evidence>
<dbReference type="PANTHER" id="PTHR11225">
    <property type="entry name" value="NUCLEAR PORE COMPLEX PROTEIN NUP93 NUCLEOPORIN NUP93 DEAD EYE PROTEIN"/>
    <property type="match status" value="1"/>
</dbReference>
<keyword evidence="4" id="KW-0906">Nuclear pore complex</keyword>
<dbReference type="AlphaFoldDB" id="A0A9P6XIK0"/>
<protein>
    <recommendedName>
        <fullName evidence="4">Nuclear pore protein</fullName>
    </recommendedName>
</protein>
<keyword evidence="4" id="KW-0813">Transport</keyword>
<dbReference type="Pfam" id="PF04097">
    <property type="entry name" value="Nic96"/>
    <property type="match status" value="1"/>
</dbReference>
<reference evidence="6" key="1">
    <citation type="journal article" date="2020" name="Microb. Genom.">
        <title>Genetic diversity of clinical and environmental Mucorales isolates obtained from an investigation of mucormycosis cases among solid organ transplant recipients.</title>
        <authorList>
            <person name="Nguyen M.H."/>
            <person name="Kaul D."/>
            <person name="Muto C."/>
            <person name="Cheng S.J."/>
            <person name="Richter R.A."/>
            <person name="Bruno V.M."/>
            <person name="Liu G."/>
            <person name="Beyhan S."/>
            <person name="Sundermann A.J."/>
            <person name="Mounaud S."/>
            <person name="Pasculle A.W."/>
            <person name="Nierman W.C."/>
            <person name="Driscoll E."/>
            <person name="Cumbie R."/>
            <person name="Clancy C.J."/>
            <person name="Dupont C.L."/>
        </authorList>
    </citation>
    <scope>NUCLEOTIDE SEQUENCE</scope>
    <source>
        <strain evidence="6">GL11</strain>
    </source>
</reference>
<proteinExistence type="inferred from homology"/>
<name>A0A9P6XIK0_RHIOR</name>
<comment type="caution">
    <text evidence="6">The sequence shown here is derived from an EMBL/GenBank/DDBJ whole genome shotgun (WGS) entry which is preliminary data.</text>
</comment>
<evidence type="ECO:0000256" key="3">
    <source>
        <dbReference type="ARBA" id="ARBA00023242"/>
    </source>
</evidence>
<keyword evidence="4" id="KW-0509">mRNA transport</keyword>
<dbReference type="InterPro" id="IPR007231">
    <property type="entry name" value="Nucleoporin_int_Nup93/Nic96"/>
</dbReference>
<keyword evidence="4" id="KW-0811">Translocation</keyword>
<dbReference type="GO" id="GO:0016973">
    <property type="term" value="P:poly(A)+ mRNA export from nucleus"/>
    <property type="evidence" value="ECO:0007669"/>
    <property type="project" value="TreeGrafter"/>
</dbReference>
<dbReference type="GO" id="GO:0005643">
    <property type="term" value="C:nuclear pore"/>
    <property type="evidence" value="ECO:0007669"/>
    <property type="project" value="UniProtKB-SubCell"/>
</dbReference>
<keyword evidence="5" id="KW-0175">Coiled coil</keyword>
<dbReference type="Proteomes" id="UP000716291">
    <property type="component" value="Unassembled WGS sequence"/>
</dbReference>
<keyword evidence="4" id="KW-0653">Protein transport</keyword>
<evidence type="ECO:0000313" key="7">
    <source>
        <dbReference type="Proteomes" id="UP000716291"/>
    </source>
</evidence>
<evidence type="ECO:0000256" key="4">
    <source>
        <dbReference type="RuleBase" id="RU364035"/>
    </source>
</evidence>
<accession>A0A9P6XIK0</accession>
<sequence length="841" mass="98850">MSTKLKQLLKRSEVLSLTQDQTGIPIVGNDFERLARQVKAGNEKIQYTKEQQAKAHYFLANNGIKGQADIEPVSIRYAFDTIQTSNYTDIEKFLSEEHERILIDVIEEQRRQDDNDFQQFYNTQLDTYSKEIEQEQKEKEEQHNVDPSELADNMTRINQYSQIIKALNDCRINNNDYELVERLVTVQNASDLKKSQTSVSQAWNILSYFIKHTDNEGRHEGRFTKSYLTQPYQSTAAINTRRALIDASRSWLEEQFLQTVNEQLHAHATKLKMGGNPFITHRLRAYIDVNYKTNSGWKEEGLEIVNELPIWLFIYLLLRTGHKEAAADYINKNKDMFSLERKFVDYFQEYMESSHHCVSKTTHDEILADYYVFEYGEQKADPYKSLIYKIIGRCELNKKTIRVMKNQEDYLWLQLVLLREVTDTERYAYERYRLEDLKQIISVNEDQNTDVWAHFKTLLLTLQFEKAIDYIYSQKKLLLETTHFASALAYYGLLRIPSATQAKIDKTMLITNQEGLHLFNFSRLIYQYIQTYISDRPIEVLQYLYLLSLYSTKQGYHNNDMVSLAKSYASNIIAKNKNYREFLDIIYAQREPSIIESQKVLLDINSEQEYAEQILYPIASILLQSSRCREAVSVYKLSFDSNKLYEVLAKELSDALQHTQSARFLDPKLSYNTNQEMIEFATEAVEDYKNQQHLKLALDAKKVYTVHTLIQLLQFRMFYEEGQYYQAIATIQSMDIVPFNDQFNFIQQAADRFEQLDETIRKNIPEILLNIMDIFHKIWESYMSASVNVAIPNNTIEDIEKNVRAVLTFVGIIQFNIPADILVKLNRIDMIMAQRRKFIET</sequence>